<feature type="transmembrane region" description="Helical" evidence="6">
    <location>
        <begin position="312"/>
        <end position="345"/>
    </location>
</feature>
<sequence>MSFKLTANQKQSILWLGVATGFVLLLSLLGPILMPFVVAATLAYILNPFVDRLSKLKFRKRCMPRSLAVVVILLLLIALVFAFFLIMVPIFQKEIPQLQNQIPLFLERFNAMITPILSDLGINNKIDAEGFKSLVSEHLASSGDVIGKAVLSSIRVGGTAVLGIIANLMLIPIVLYYLLIDWHALVNRLKNFIPRRWLEKTMSWGSEVDSLLAQYLHGQLLVMLVLAIYYSVALWIARFDLAIPVGVLTGLLVFIPYLGFGFGLFLALVTAVLQFNDLHGLIAVAIVYGFGQVIEGFYLTPKLVGERIGLHPLAVIFALMAFGQLFGFIGILVALPASAIVSVAMKHLRASYLSSSFYRQT</sequence>
<evidence type="ECO:0000256" key="1">
    <source>
        <dbReference type="ARBA" id="ARBA00004141"/>
    </source>
</evidence>
<keyword evidence="3 6" id="KW-0812">Transmembrane</keyword>
<dbReference type="GO" id="GO:0016020">
    <property type="term" value="C:membrane"/>
    <property type="evidence" value="ECO:0007669"/>
    <property type="project" value="UniProtKB-SubCell"/>
</dbReference>
<evidence type="ECO:0000256" key="3">
    <source>
        <dbReference type="ARBA" id="ARBA00022692"/>
    </source>
</evidence>
<evidence type="ECO:0000313" key="7">
    <source>
        <dbReference type="EMBL" id="MBC3882253.1"/>
    </source>
</evidence>
<dbReference type="EMBL" id="JACOFZ010000004">
    <property type="protein sequence ID" value="MBC3882253.1"/>
    <property type="molecule type" value="Genomic_DNA"/>
</dbReference>
<keyword evidence="5 6" id="KW-0472">Membrane</keyword>
<dbReference type="GO" id="GO:0055085">
    <property type="term" value="P:transmembrane transport"/>
    <property type="evidence" value="ECO:0007669"/>
    <property type="project" value="TreeGrafter"/>
</dbReference>
<evidence type="ECO:0000256" key="6">
    <source>
        <dbReference type="SAM" id="Phobius"/>
    </source>
</evidence>
<dbReference type="AlphaFoldDB" id="A0A923HPM8"/>
<evidence type="ECO:0000256" key="5">
    <source>
        <dbReference type="ARBA" id="ARBA00023136"/>
    </source>
</evidence>
<comment type="caution">
    <text evidence="7">The sequence shown here is derived from an EMBL/GenBank/DDBJ whole genome shotgun (WGS) entry which is preliminary data.</text>
</comment>
<dbReference type="Proteomes" id="UP000627446">
    <property type="component" value="Unassembled WGS sequence"/>
</dbReference>
<comment type="subcellular location">
    <subcellularLocation>
        <location evidence="1">Membrane</location>
        <topology evidence="1">Multi-pass membrane protein</topology>
    </subcellularLocation>
</comment>
<reference evidence="7" key="1">
    <citation type="submission" date="2020-08" db="EMBL/GenBank/DDBJ databases">
        <title>Novel species isolated from subtropical streams in China.</title>
        <authorList>
            <person name="Lu H."/>
        </authorList>
    </citation>
    <scope>NUCLEOTIDE SEQUENCE</scope>
    <source>
        <strain evidence="7">LX22W</strain>
    </source>
</reference>
<name>A0A923HPM8_9BURK</name>
<dbReference type="InterPro" id="IPR002549">
    <property type="entry name" value="AI-2E-like"/>
</dbReference>
<comment type="similarity">
    <text evidence="2">Belongs to the autoinducer-2 exporter (AI-2E) (TC 2.A.86) family.</text>
</comment>
<accession>A0A923HPM8</accession>
<feature type="transmembrane region" description="Helical" evidence="6">
    <location>
        <begin position="281"/>
        <end position="300"/>
    </location>
</feature>
<dbReference type="Pfam" id="PF01594">
    <property type="entry name" value="AI-2E_transport"/>
    <property type="match status" value="1"/>
</dbReference>
<proteinExistence type="inferred from homology"/>
<keyword evidence="8" id="KW-1185">Reference proteome</keyword>
<feature type="transmembrane region" description="Helical" evidence="6">
    <location>
        <begin position="220"/>
        <end position="237"/>
    </location>
</feature>
<evidence type="ECO:0000256" key="4">
    <source>
        <dbReference type="ARBA" id="ARBA00022989"/>
    </source>
</evidence>
<evidence type="ECO:0000313" key="8">
    <source>
        <dbReference type="Proteomes" id="UP000627446"/>
    </source>
</evidence>
<feature type="transmembrane region" description="Helical" evidence="6">
    <location>
        <begin position="67"/>
        <end position="91"/>
    </location>
</feature>
<protein>
    <submittedName>
        <fullName evidence="7">AI-2E family transporter</fullName>
    </submittedName>
</protein>
<dbReference type="PANTHER" id="PTHR21716">
    <property type="entry name" value="TRANSMEMBRANE PROTEIN"/>
    <property type="match status" value="1"/>
</dbReference>
<keyword evidence="4 6" id="KW-1133">Transmembrane helix</keyword>
<dbReference type="PANTHER" id="PTHR21716:SF64">
    <property type="entry name" value="AI-2 TRANSPORT PROTEIN TQSA"/>
    <property type="match status" value="1"/>
</dbReference>
<organism evidence="7 8">
    <name type="scientific">Undibacterium nitidum</name>
    <dbReference type="NCBI Taxonomy" id="2762298"/>
    <lineage>
        <taxon>Bacteria</taxon>
        <taxon>Pseudomonadati</taxon>
        <taxon>Pseudomonadota</taxon>
        <taxon>Betaproteobacteria</taxon>
        <taxon>Burkholderiales</taxon>
        <taxon>Oxalobacteraceae</taxon>
        <taxon>Undibacterium</taxon>
    </lineage>
</organism>
<feature type="transmembrane region" description="Helical" evidence="6">
    <location>
        <begin position="13"/>
        <end position="46"/>
    </location>
</feature>
<dbReference type="RefSeq" id="WP_186916856.1">
    <property type="nucleotide sequence ID" value="NZ_JACOFZ010000004.1"/>
</dbReference>
<evidence type="ECO:0000256" key="2">
    <source>
        <dbReference type="ARBA" id="ARBA00009773"/>
    </source>
</evidence>
<feature type="transmembrane region" description="Helical" evidence="6">
    <location>
        <begin position="160"/>
        <end position="180"/>
    </location>
</feature>
<gene>
    <name evidence="7" type="ORF">H8K36_12745</name>
</gene>
<feature type="transmembrane region" description="Helical" evidence="6">
    <location>
        <begin position="243"/>
        <end position="269"/>
    </location>
</feature>